<reference evidence="1 2" key="1">
    <citation type="journal article" date="2018" name="Mol. Plant Microbe Interact.">
        <title>Taxonomically Different Co-Microsymbionts of a Relict Legume, Oxytropis popoviana, Have Complementary Sets of Symbiotic Genes and Together Increase the Efficiency of Plant Nodulation.</title>
        <authorList>
            <person name="Safronova V."/>
            <person name="Belimov A."/>
            <person name="Sazanova A."/>
            <person name="Chirak E."/>
            <person name="Verkhozina A."/>
            <person name="Kuznetsova I."/>
            <person name="Andronov E."/>
            <person name="Puhalsky J."/>
            <person name="Tikhonovich I."/>
        </authorList>
    </citation>
    <scope>NUCLEOTIDE SEQUENCE [LARGE SCALE GENOMIC DNA]</scope>
    <source>
        <strain evidence="1 2">Opo-235</strain>
    </source>
</reference>
<comment type="caution">
    <text evidence="1">The sequence shown here is derived from an EMBL/GenBank/DDBJ whole genome shotgun (WGS) entry which is preliminary data.</text>
</comment>
<dbReference type="AlphaFoldDB" id="A0A3M9X008"/>
<accession>A0A3M9X008</accession>
<evidence type="ECO:0000313" key="1">
    <source>
        <dbReference type="EMBL" id="RNJ41384.1"/>
    </source>
</evidence>
<sequence length="74" mass="8139">MYLLLPLTDNSGKRFPKAQIEDLSEDFARSFHGTAYLRCPPRGSGATGSAIPDDIVIFEVMVEQLDLDRLAPAT</sequence>
<dbReference type="RefSeq" id="WP_123170362.1">
    <property type="nucleotide sequence ID" value="NZ_QKOD01000020.1"/>
</dbReference>
<proteinExistence type="predicted"/>
<protein>
    <submittedName>
        <fullName evidence="1">Uncharacterized protein</fullName>
    </submittedName>
</protein>
<gene>
    <name evidence="1" type="ORF">DNR46_34140</name>
</gene>
<organism evidence="1 2">
    <name type="scientific">Mesorhizobium japonicum</name>
    <dbReference type="NCBI Taxonomy" id="2066070"/>
    <lineage>
        <taxon>Bacteria</taxon>
        <taxon>Pseudomonadati</taxon>
        <taxon>Pseudomonadota</taxon>
        <taxon>Alphaproteobacteria</taxon>
        <taxon>Hyphomicrobiales</taxon>
        <taxon>Phyllobacteriaceae</taxon>
        <taxon>Mesorhizobium</taxon>
    </lineage>
</organism>
<evidence type="ECO:0000313" key="2">
    <source>
        <dbReference type="Proteomes" id="UP000275436"/>
    </source>
</evidence>
<dbReference type="Proteomes" id="UP000275436">
    <property type="component" value="Unassembled WGS sequence"/>
</dbReference>
<name>A0A3M9X008_9HYPH</name>
<dbReference type="EMBL" id="QKOD01000020">
    <property type="protein sequence ID" value="RNJ41384.1"/>
    <property type="molecule type" value="Genomic_DNA"/>
</dbReference>